<name>A0ABP7QI03_9ACTN</name>
<organism evidence="2 3">
    <name type="scientific">Streptomyces marokkonensis</name>
    <dbReference type="NCBI Taxonomy" id="324855"/>
    <lineage>
        <taxon>Bacteria</taxon>
        <taxon>Bacillati</taxon>
        <taxon>Actinomycetota</taxon>
        <taxon>Actinomycetes</taxon>
        <taxon>Kitasatosporales</taxon>
        <taxon>Streptomycetaceae</taxon>
        <taxon>Streptomyces</taxon>
    </lineage>
</organism>
<evidence type="ECO:0000256" key="1">
    <source>
        <dbReference type="SAM" id="MobiDB-lite"/>
    </source>
</evidence>
<dbReference type="RefSeq" id="WP_345593231.1">
    <property type="nucleotide sequence ID" value="NZ_BAABCQ010000060.1"/>
</dbReference>
<evidence type="ECO:0000313" key="2">
    <source>
        <dbReference type="EMBL" id="GAA3982445.1"/>
    </source>
</evidence>
<protein>
    <submittedName>
        <fullName evidence="2">Uncharacterized protein</fullName>
    </submittedName>
</protein>
<gene>
    <name evidence="2" type="ORF">GCM10022384_34200</name>
</gene>
<dbReference type="EMBL" id="BAABCQ010000060">
    <property type="protein sequence ID" value="GAA3982445.1"/>
    <property type="molecule type" value="Genomic_DNA"/>
</dbReference>
<feature type="compositionally biased region" description="Basic and acidic residues" evidence="1">
    <location>
        <begin position="14"/>
        <end position="25"/>
    </location>
</feature>
<evidence type="ECO:0000313" key="3">
    <source>
        <dbReference type="Proteomes" id="UP001500034"/>
    </source>
</evidence>
<dbReference type="Proteomes" id="UP001500034">
    <property type="component" value="Unassembled WGS sequence"/>
</dbReference>
<reference evidence="3" key="1">
    <citation type="journal article" date="2019" name="Int. J. Syst. Evol. Microbiol.">
        <title>The Global Catalogue of Microorganisms (GCM) 10K type strain sequencing project: providing services to taxonomists for standard genome sequencing and annotation.</title>
        <authorList>
            <consortium name="The Broad Institute Genomics Platform"/>
            <consortium name="The Broad Institute Genome Sequencing Center for Infectious Disease"/>
            <person name="Wu L."/>
            <person name="Ma J."/>
        </authorList>
    </citation>
    <scope>NUCLEOTIDE SEQUENCE [LARGE SCALE GENOMIC DNA]</scope>
    <source>
        <strain evidence="3">JCM 17027</strain>
    </source>
</reference>
<sequence>MTQPPYDEPDSPEYPEHESSEHEYPENESPGPDRPPAPPREPRKPRKPDPLGVAVGNASLLGAGYLIMGRRGLFWGAAVVTVPLVWLVAARAETWCEAVLLLWWAAGVAHGWRLARRHPAAGPRRGQRVLALALALPVLVTAGWLRFDAHGIADAVDEAREDGDCGAVVAAQERVGFGHRLAAAAVAARGDTVVEACERLDTAASYLSGGLTGDLDMLKTGFGRLGTVLGEPGNERTVEATLSHFLGRLPTDDGCRTVRIADWLRDRESGPEGLDGPSSATAARIAPEALMKCGDTLMTGEEWANARDRYRRLLEEHPGDERAEAARKGIRKAGLAIELDNVRDLVTAADDMSTGYCRKPAKYSQAPAHRKGTNRALFVGDSEYTDKLPDRWRTSDAAKAALVVCVGSAGMGNTVETCQYRDHDERIRSITFRKAEVRVKAYALRTGKLVTDRKLQISGSSCPYFISYYGSPPSQRSVTPSDADVRDAFEPVVRR</sequence>
<accession>A0ABP7QI03</accession>
<comment type="caution">
    <text evidence="2">The sequence shown here is derived from an EMBL/GenBank/DDBJ whole genome shotgun (WGS) entry which is preliminary data.</text>
</comment>
<feature type="region of interest" description="Disordered" evidence="1">
    <location>
        <begin position="1"/>
        <end position="51"/>
    </location>
</feature>
<keyword evidence="3" id="KW-1185">Reference proteome</keyword>
<proteinExistence type="predicted"/>